<comment type="caution">
    <text evidence="3">The sequence shown here is derived from an EMBL/GenBank/DDBJ whole genome shotgun (WGS) entry which is preliminary data.</text>
</comment>
<dbReference type="EMBL" id="JAOPGA020000703">
    <property type="protein sequence ID" value="KAL0480929.1"/>
    <property type="molecule type" value="Genomic_DNA"/>
</dbReference>
<keyword evidence="4" id="KW-1185">Reference proteome</keyword>
<evidence type="ECO:0000256" key="2">
    <source>
        <dbReference type="ARBA" id="ARBA00023239"/>
    </source>
</evidence>
<reference evidence="3 4" key="1">
    <citation type="submission" date="2024-03" db="EMBL/GenBank/DDBJ databases">
        <title>The Acrasis kona genome and developmental transcriptomes reveal deep origins of eukaryotic multicellular pathways.</title>
        <authorList>
            <person name="Sheikh S."/>
            <person name="Fu C.-J."/>
            <person name="Brown M.W."/>
            <person name="Baldauf S.L."/>
        </authorList>
    </citation>
    <scope>NUCLEOTIDE SEQUENCE [LARGE SCALE GENOMIC DNA]</scope>
    <source>
        <strain evidence="3 4">ATCC MYA-3509</strain>
    </source>
</reference>
<gene>
    <name evidence="3" type="ORF">AKO1_013578</name>
</gene>
<keyword evidence="2" id="KW-0456">Lyase</keyword>
<proteinExistence type="inferred from homology"/>
<dbReference type="AlphaFoldDB" id="A0AAW2YWA1"/>
<dbReference type="InterPro" id="IPR024652">
    <property type="entry name" value="Trichodiene_synth"/>
</dbReference>
<evidence type="ECO:0000313" key="3">
    <source>
        <dbReference type="EMBL" id="KAL0480929.1"/>
    </source>
</evidence>
<evidence type="ECO:0008006" key="5">
    <source>
        <dbReference type="Google" id="ProtNLM"/>
    </source>
</evidence>
<evidence type="ECO:0000256" key="1">
    <source>
        <dbReference type="ARBA" id="ARBA00007946"/>
    </source>
</evidence>
<dbReference type="InterPro" id="IPR008949">
    <property type="entry name" value="Isoprenoid_synthase_dom_sf"/>
</dbReference>
<dbReference type="GO" id="GO:0016838">
    <property type="term" value="F:carbon-oxygen lyase activity, acting on phosphates"/>
    <property type="evidence" value="ECO:0007669"/>
    <property type="project" value="InterPro"/>
</dbReference>
<dbReference type="Gene3D" id="1.10.600.10">
    <property type="entry name" value="Farnesyl Diphosphate Synthase"/>
    <property type="match status" value="1"/>
</dbReference>
<name>A0AAW2YWA1_9EUKA</name>
<dbReference type="Pfam" id="PF06330">
    <property type="entry name" value="TRI5"/>
    <property type="match status" value="1"/>
</dbReference>
<dbReference type="SUPFAM" id="SSF48576">
    <property type="entry name" value="Terpenoid synthases"/>
    <property type="match status" value="1"/>
</dbReference>
<accession>A0AAW2YWA1</accession>
<organism evidence="3 4">
    <name type="scientific">Acrasis kona</name>
    <dbReference type="NCBI Taxonomy" id="1008807"/>
    <lineage>
        <taxon>Eukaryota</taxon>
        <taxon>Discoba</taxon>
        <taxon>Heterolobosea</taxon>
        <taxon>Tetramitia</taxon>
        <taxon>Eutetramitia</taxon>
        <taxon>Acrasidae</taxon>
        <taxon>Acrasis</taxon>
    </lineage>
</organism>
<protein>
    <recommendedName>
        <fullName evidence="5">Trichodiene synthase</fullName>
    </recommendedName>
</protein>
<evidence type="ECO:0000313" key="4">
    <source>
        <dbReference type="Proteomes" id="UP001431209"/>
    </source>
</evidence>
<dbReference type="Proteomes" id="UP001431209">
    <property type="component" value="Unassembled WGS sequence"/>
</dbReference>
<sequence>MVQGQIDVTALIRSFMLNAGYDIATVPIIHSCKSLEQLLIDRVASWNLQDSYTYKMMNKLVAPACAMANMAYNSHPFKAKEMVAVYSLFLLYIDDKSQEMCEQLGMFQYNFLTRSSFGHPILEVFSSFLLEMKSQYGMYAWSAIFTSTIEFIHGCHLETQLLKAEIPTSAKSFPRFLRFKTGASAAFAHLLFCEPMVPSSEFLNKYLMAIPDIIDFIDLGNDVLSFYKESVVGCETDTHFMEEAKVREVDVTSILKMYSSECLKVRSRIPIILGDEKLTSIFETFVNGYIMFHNTQNRYRLNELWCQ</sequence>
<comment type="similarity">
    <text evidence="1">Belongs to the trichodiene synthase family.</text>
</comment>